<dbReference type="Gene3D" id="3.90.230.10">
    <property type="entry name" value="Creatinase/methionine aminopeptidase superfamily"/>
    <property type="match status" value="1"/>
</dbReference>
<gene>
    <name evidence="3" type="ORF">METZ01_LOCUS87475</name>
</gene>
<accession>A0A381V3T1</accession>
<feature type="domain" description="Peptidase M24" evidence="1">
    <location>
        <begin position="144"/>
        <end position="345"/>
    </location>
</feature>
<reference evidence="3" key="1">
    <citation type="submission" date="2018-05" db="EMBL/GenBank/DDBJ databases">
        <authorList>
            <person name="Lanie J.A."/>
            <person name="Ng W.-L."/>
            <person name="Kazmierczak K.M."/>
            <person name="Andrzejewski T.M."/>
            <person name="Davidsen T.M."/>
            <person name="Wayne K.J."/>
            <person name="Tettelin H."/>
            <person name="Glass J.I."/>
            <person name="Rusch D."/>
            <person name="Podicherti R."/>
            <person name="Tsui H.-C.T."/>
            <person name="Winkler M.E."/>
        </authorList>
    </citation>
    <scope>NUCLEOTIDE SEQUENCE</scope>
</reference>
<dbReference type="SUPFAM" id="SSF53092">
    <property type="entry name" value="Creatinase/prolidase N-terminal domain"/>
    <property type="match status" value="1"/>
</dbReference>
<dbReference type="SUPFAM" id="SSF55920">
    <property type="entry name" value="Creatinase/aminopeptidase"/>
    <property type="match status" value="1"/>
</dbReference>
<evidence type="ECO:0000259" key="2">
    <source>
        <dbReference type="Pfam" id="PF01321"/>
    </source>
</evidence>
<proteinExistence type="predicted"/>
<protein>
    <recommendedName>
        <fullName evidence="4">Peptidase M24 domain-containing protein</fullName>
    </recommendedName>
</protein>
<dbReference type="CDD" id="cd01092">
    <property type="entry name" value="APP-like"/>
    <property type="match status" value="1"/>
</dbReference>
<organism evidence="3">
    <name type="scientific">marine metagenome</name>
    <dbReference type="NCBI Taxonomy" id="408172"/>
    <lineage>
        <taxon>unclassified sequences</taxon>
        <taxon>metagenomes</taxon>
        <taxon>ecological metagenomes</taxon>
    </lineage>
</organism>
<dbReference type="InterPro" id="IPR000587">
    <property type="entry name" value="Creatinase_N"/>
</dbReference>
<dbReference type="Pfam" id="PF01321">
    <property type="entry name" value="Creatinase_N"/>
    <property type="match status" value="1"/>
</dbReference>
<dbReference type="InterPro" id="IPR036005">
    <property type="entry name" value="Creatinase/aminopeptidase-like"/>
</dbReference>
<dbReference type="InterPro" id="IPR050659">
    <property type="entry name" value="Peptidase_M24B"/>
</dbReference>
<evidence type="ECO:0000313" key="3">
    <source>
        <dbReference type="EMBL" id="SVA34621.1"/>
    </source>
</evidence>
<sequence length="361" mass="39860">MTPLLYSTRQEKLKSILSDQGMDGIILTNLTSIRYICGFTGSAATCLILPENQYFISDGRYAEQSKEQVLGFSRVIENVSHLELISAKKRNLIPNGLKLGFEGEHLSVTQYNTMIGLFSKTDWICTKGILEDLQAVKDKSELNAIRTAVEITDYTYEKIIPKIKEGVTEKEIANELIMFYRREADGEAYTPIVAGGPNSALPHAVPSDREFRKGDFIVIDAAAKYAGYHADMTRTPVLGEATEKHHEIYSIVKEAQETAVSAAKAGASCKELDAIPRNIIDGNGYGEYFNHGTGHGLGLEIHTQPRLSKLSDQYLAVNNVVTVEPGIYLPGWGGVRIEDDIIIEENGCEVLNTTTRELVVL</sequence>
<dbReference type="InterPro" id="IPR029149">
    <property type="entry name" value="Creatin/AminoP/Spt16_N"/>
</dbReference>
<dbReference type="Pfam" id="PF00557">
    <property type="entry name" value="Peptidase_M24"/>
    <property type="match status" value="1"/>
</dbReference>
<dbReference type="PANTHER" id="PTHR46112:SF3">
    <property type="entry name" value="AMINOPEPTIDASE YPDF"/>
    <property type="match status" value="1"/>
</dbReference>
<evidence type="ECO:0000259" key="1">
    <source>
        <dbReference type="Pfam" id="PF00557"/>
    </source>
</evidence>
<feature type="domain" description="Creatinase N-terminal" evidence="2">
    <location>
        <begin position="9"/>
        <end position="133"/>
    </location>
</feature>
<dbReference type="EMBL" id="UINC01007692">
    <property type="protein sequence ID" value="SVA34621.1"/>
    <property type="molecule type" value="Genomic_DNA"/>
</dbReference>
<dbReference type="InterPro" id="IPR000994">
    <property type="entry name" value="Pept_M24"/>
</dbReference>
<dbReference type="PANTHER" id="PTHR46112">
    <property type="entry name" value="AMINOPEPTIDASE"/>
    <property type="match status" value="1"/>
</dbReference>
<name>A0A381V3T1_9ZZZZ</name>
<dbReference type="AlphaFoldDB" id="A0A381V3T1"/>
<dbReference type="Gene3D" id="3.40.350.10">
    <property type="entry name" value="Creatinase/prolidase N-terminal domain"/>
    <property type="match status" value="1"/>
</dbReference>
<evidence type="ECO:0008006" key="4">
    <source>
        <dbReference type="Google" id="ProtNLM"/>
    </source>
</evidence>